<dbReference type="AlphaFoldDB" id="A0A370IC63"/>
<evidence type="ECO:0000259" key="4">
    <source>
        <dbReference type="Pfam" id="PF00582"/>
    </source>
</evidence>
<feature type="domain" description="UspA" evidence="4">
    <location>
        <begin position="159"/>
        <end position="296"/>
    </location>
</feature>
<accession>A0A370IC63</accession>
<proteinExistence type="inferred from homology"/>
<dbReference type="Pfam" id="PF00582">
    <property type="entry name" value="Usp"/>
    <property type="match status" value="2"/>
</dbReference>
<dbReference type="PANTHER" id="PTHR46268:SF27">
    <property type="entry name" value="UNIVERSAL STRESS PROTEIN RV2623"/>
    <property type="match status" value="1"/>
</dbReference>
<evidence type="ECO:0000256" key="1">
    <source>
        <dbReference type="ARBA" id="ARBA00008791"/>
    </source>
</evidence>
<keyword evidence="6" id="KW-1185">Reference proteome</keyword>
<comment type="similarity">
    <text evidence="1">Belongs to the universal stress protein A family.</text>
</comment>
<organism evidence="5 6">
    <name type="scientific">Nocardia pseudobrasiliensis</name>
    <dbReference type="NCBI Taxonomy" id="45979"/>
    <lineage>
        <taxon>Bacteria</taxon>
        <taxon>Bacillati</taxon>
        <taxon>Actinomycetota</taxon>
        <taxon>Actinomycetes</taxon>
        <taxon>Mycobacteriales</taxon>
        <taxon>Nocardiaceae</taxon>
        <taxon>Nocardia</taxon>
    </lineage>
</organism>
<sequence length="299" mass="31022">MTKPYSDIHHLASASVVVGVDGSPAAAAAVDWAADIAAHRRRTLRVVHGTSLEGLIRSYGRADSRVAPALAAIRVQAAALVEQAAQRVRAAHPAVRVTTQVSESSPAKLLVDASAQAYQVILGRGGAGFGSTLAAVTAHARGSVVAVDAIPEAGVRSGPVVVGIDGSPVSEAATAAAFEEAAERRAELVAVHIWNDLDLGWFEGVSEVALPIASIGESQRDVLAERLAGWQEKYPDVKVSRRLYPSGPVAVLRQRSQGAQLLVLGSRGRGGFLGMLLGSTSNALVRQAHCPVMVVHPNG</sequence>
<keyword evidence="2" id="KW-0547">Nucleotide-binding</keyword>
<evidence type="ECO:0000313" key="5">
    <source>
        <dbReference type="EMBL" id="RDI68319.1"/>
    </source>
</evidence>
<evidence type="ECO:0000256" key="3">
    <source>
        <dbReference type="ARBA" id="ARBA00022840"/>
    </source>
</evidence>
<evidence type="ECO:0000256" key="2">
    <source>
        <dbReference type="ARBA" id="ARBA00022741"/>
    </source>
</evidence>
<evidence type="ECO:0000313" key="6">
    <source>
        <dbReference type="Proteomes" id="UP000254869"/>
    </source>
</evidence>
<dbReference type="GO" id="GO:0005524">
    <property type="term" value="F:ATP binding"/>
    <property type="evidence" value="ECO:0007669"/>
    <property type="project" value="UniProtKB-KW"/>
</dbReference>
<name>A0A370IC63_9NOCA</name>
<dbReference type="PANTHER" id="PTHR46268">
    <property type="entry name" value="STRESS RESPONSE PROTEIN NHAX"/>
    <property type="match status" value="1"/>
</dbReference>
<dbReference type="PRINTS" id="PR01438">
    <property type="entry name" value="UNVRSLSTRESS"/>
</dbReference>
<dbReference type="InterPro" id="IPR006016">
    <property type="entry name" value="UspA"/>
</dbReference>
<dbReference type="SUPFAM" id="SSF52402">
    <property type="entry name" value="Adenine nucleotide alpha hydrolases-like"/>
    <property type="match status" value="2"/>
</dbReference>
<dbReference type="RefSeq" id="WP_067993214.1">
    <property type="nucleotide sequence ID" value="NZ_QQBC01000002.1"/>
</dbReference>
<dbReference type="Gene3D" id="3.40.50.620">
    <property type="entry name" value="HUPs"/>
    <property type="match status" value="2"/>
</dbReference>
<dbReference type="EMBL" id="QQBC01000002">
    <property type="protein sequence ID" value="RDI68319.1"/>
    <property type="molecule type" value="Genomic_DNA"/>
</dbReference>
<dbReference type="InterPro" id="IPR014729">
    <property type="entry name" value="Rossmann-like_a/b/a_fold"/>
</dbReference>
<dbReference type="STRING" id="1210086.GCA_001613105_01296"/>
<protein>
    <submittedName>
        <fullName evidence="5">Nucleotide-binding universal stress UspA family protein</fullName>
    </submittedName>
</protein>
<comment type="caution">
    <text evidence="5">The sequence shown here is derived from an EMBL/GenBank/DDBJ whole genome shotgun (WGS) entry which is preliminary data.</text>
</comment>
<dbReference type="InterPro" id="IPR006015">
    <property type="entry name" value="Universal_stress_UspA"/>
</dbReference>
<keyword evidence="3" id="KW-0067">ATP-binding</keyword>
<feature type="domain" description="UspA" evidence="4">
    <location>
        <begin position="16"/>
        <end position="147"/>
    </location>
</feature>
<dbReference type="Proteomes" id="UP000254869">
    <property type="component" value="Unassembled WGS sequence"/>
</dbReference>
<reference evidence="5 6" key="1">
    <citation type="submission" date="2018-07" db="EMBL/GenBank/DDBJ databases">
        <title>Genomic Encyclopedia of Type Strains, Phase IV (KMG-IV): sequencing the most valuable type-strain genomes for metagenomic binning, comparative biology and taxonomic classification.</title>
        <authorList>
            <person name="Goeker M."/>
        </authorList>
    </citation>
    <scope>NUCLEOTIDE SEQUENCE [LARGE SCALE GENOMIC DNA]</scope>
    <source>
        <strain evidence="5 6">DSM 44290</strain>
    </source>
</reference>
<gene>
    <name evidence="5" type="ORF">DFR76_102720</name>
</gene>